<dbReference type="RefSeq" id="WP_011025901.1">
    <property type="nucleotide sequence ID" value="NZ_ABXP02000082.1"/>
</dbReference>
<dbReference type="PRINTS" id="PR00064">
    <property type="entry name" value="RIBOSOMALL35"/>
</dbReference>
<evidence type="ECO:0000256" key="2">
    <source>
        <dbReference type="ARBA" id="ARBA00022980"/>
    </source>
</evidence>
<keyword evidence="3 5" id="KW-0687">Ribonucleoprotein</keyword>
<evidence type="ECO:0000256" key="1">
    <source>
        <dbReference type="ARBA" id="ARBA00006598"/>
    </source>
</evidence>
<reference evidence="7 8" key="1">
    <citation type="submission" date="2008-07" db="EMBL/GenBank/DDBJ databases">
        <authorList>
            <person name="Gonzalez J."/>
            <person name="Sokolova T."/>
            <person name="Ferriera S."/>
            <person name="Johnson J."/>
            <person name="Kravitz S."/>
            <person name="Beeson K."/>
            <person name="Sutton G."/>
            <person name="Rogers Y.-H."/>
            <person name="Friedman R."/>
            <person name="Frazier M."/>
            <person name="Venter J.C."/>
        </authorList>
    </citation>
    <scope>NUCLEOTIDE SEQUENCE [LARGE SCALE GENOMIC DNA]</scope>
    <source>
        <strain evidence="7 8">DSM 12653</strain>
    </source>
</reference>
<dbReference type="AlphaFoldDB" id="A0A0F5PNK9"/>
<comment type="caution">
    <text evidence="7">The sequence shown here is derived from an EMBL/GenBank/DDBJ whole genome shotgun (WGS) entry which is preliminary data.</text>
</comment>
<dbReference type="PANTHER" id="PTHR33343:SF1">
    <property type="entry name" value="LARGE RIBOSOMAL SUBUNIT PROTEIN BL35M"/>
    <property type="match status" value="1"/>
</dbReference>
<evidence type="ECO:0000313" key="7">
    <source>
        <dbReference type="EMBL" id="KKC29444.1"/>
    </source>
</evidence>
<keyword evidence="2 5" id="KW-0689">Ribosomal protein</keyword>
<dbReference type="SUPFAM" id="SSF143034">
    <property type="entry name" value="L35p-like"/>
    <property type="match status" value="1"/>
</dbReference>
<evidence type="ECO:0000256" key="4">
    <source>
        <dbReference type="ARBA" id="ARBA00071664"/>
    </source>
</evidence>
<accession>A0A0F5PNK9</accession>
<dbReference type="InterPro" id="IPR021137">
    <property type="entry name" value="Ribosomal_bL35-like"/>
</dbReference>
<gene>
    <name evidence="5" type="primary">rpmI</name>
    <name evidence="7" type="ORF">CDSM653_01570</name>
</gene>
<dbReference type="InterPro" id="IPR001706">
    <property type="entry name" value="Ribosomal_bL35"/>
</dbReference>
<dbReference type="GO" id="GO:0003735">
    <property type="term" value="F:structural constituent of ribosome"/>
    <property type="evidence" value="ECO:0007669"/>
    <property type="project" value="InterPro"/>
</dbReference>
<evidence type="ECO:0000256" key="6">
    <source>
        <dbReference type="RuleBase" id="RU000568"/>
    </source>
</evidence>
<dbReference type="Proteomes" id="UP000010146">
    <property type="component" value="Unassembled WGS sequence"/>
</dbReference>
<reference evidence="7 8" key="2">
    <citation type="journal article" date="2015" name="BMC Genomics">
        <title>Analysis of three genomes within the thermophilic bacterial species Caldanaerobacter subterraneus with a focus on carbon monoxide dehydrogenase evolution and hydrolase diversity.</title>
        <authorList>
            <person name="Sant'Anna F.H."/>
            <person name="Lebedinsky A.V."/>
            <person name="Sokolova T.G."/>
            <person name="Robb F.T."/>
            <person name="Gonzalez J.M."/>
        </authorList>
    </citation>
    <scope>NUCLEOTIDE SEQUENCE [LARGE SCALE GENOMIC DNA]</scope>
    <source>
        <strain evidence="7 8">DSM 12653</strain>
    </source>
</reference>
<dbReference type="FunFam" id="4.10.410.60:FF:000001">
    <property type="entry name" value="50S ribosomal protein L35"/>
    <property type="match status" value="1"/>
</dbReference>
<dbReference type="PANTHER" id="PTHR33343">
    <property type="entry name" value="54S RIBOSOMAL PROTEIN BL35M"/>
    <property type="match status" value="1"/>
</dbReference>
<organism evidence="7 8">
    <name type="scientific">Caldanaerobacter subterraneus subsp. pacificus DSM 12653</name>
    <dbReference type="NCBI Taxonomy" id="391606"/>
    <lineage>
        <taxon>Bacteria</taxon>
        <taxon>Bacillati</taxon>
        <taxon>Bacillota</taxon>
        <taxon>Clostridia</taxon>
        <taxon>Thermoanaerobacterales</taxon>
        <taxon>Thermoanaerobacteraceae</taxon>
        <taxon>Caldanaerobacter</taxon>
    </lineage>
</organism>
<reference evidence="8" key="3">
    <citation type="submission" date="2015-02" db="EMBL/GenBank/DDBJ databases">
        <title>Genome analysis of three genomes within the thermophilic hydrogenogenic bacterial species Caldanaerobacter subterraneus.</title>
        <authorList>
            <person name="Sant'Anna F.H."/>
            <person name="Lebedinsky A."/>
            <person name="Sokolova T."/>
            <person name="Robb F.T."/>
            <person name="Gonzalez J.M."/>
        </authorList>
    </citation>
    <scope>NUCLEOTIDE SEQUENCE [LARGE SCALE GENOMIC DNA]</scope>
    <source>
        <strain evidence="8">DSM 12653</strain>
    </source>
</reference>
<dbReference type="GO" id="GO:0022625">
    <property type="term" value="C:cytosolic large ribosomal subunit"/>
    <property type="evidence" value="ECO:0007669"/>
    <property type="project" value="TreeGrafter"/>
</dbReference>
<protein>
    <recommendedName>
        <fullName evidence="4 5">Large ribosomal subunit protein bL35</fullName>
    </recommendedName>
</protein>
<dbReference type="SMR" id="A0A0F5PNK9"/>
<comment type="similarity">
    <text evidence="1 5 6">Belongs to the bacterial ribosomal protein bL35 family.</text>
</comment>
<dbReference type="InterPro" id="IPR018265">
    <property type="entry name" value="Ribosomal_bL35_CS"/>
</dbReference>
<evidence type="ECO:0000313" key="8">
    <source>
        <dbReference type="Proteomes" id="UP000010146"/>
    </source>
</evidence>
<proteinExistence type="inferred from homology"/>
<dbReference type="EMBL" id="ABXP02000082">
    <property type="protein sequence ID" value="KKC29444.1"/>
    <property type="molecule type" value="Genomic_DNA"/>
</dbReference>
<dbReference type="Pfam" id="PF01632">
    <property type="entry name" value="Ribosomal_L35p"/>
    <property type="match status" value="1"/>
</dbReference>
<evidence type="ECO:0000256" key="5">
    <source>
        <dbReference type="HAMAP-Rule" id="MF_00514"/>
    </source>
</evidence>
<dbReference type="Gene3D" id="4.10.410.60">
    <property type="match status" value="1"/>
</dbReference>
<dbReference type="NCBIfam" id="TIGR00001">
    <property type="entry name" value="rpmI_bact"/>
    <property type="match status" value="1"/>
</dbReference>
<dbReference type="PROSITE" id="PS00936">
    <property type="entry name" value="RIBOSOMAL_L35"/>
    <property type="match status" value="1"/>
</dbReference>
<dbReference type="InterPro" id="IPR037229">
    <property type="entry name" value="Ribosomal_bL35_sf"/>
</dbReference>
<dbReference type="GO" id="GO:0006412">
    <property type="term" value="P:translation"/>
    <property type="evidence" value="ECO:0007669"/>
    <property type="project" value="UniProtKB-UniRule"/>
</dbReference>
<sequence length="67" mass="7799">MAKIKMKTHRGAAKRFKVLKSGKVKRMKAYKSHLLTHKSSKRKRRLRKATYLEGASAKTIKRLLPYS</sequence>
<dbReference type="HAMAP" id="MF_00514">
    <property type="entry name" value="Ribosomal_bL35"/>
    <property type="match status" value="1"/>
</dbReference>
<evidence type="ECO:0000256" key="3">
    <source>
        <dbReference type="ARBA" id="ARBA00023274"/>
    </source>
</evidence>
<name>A0A0F5PNK9_9THEO</name>